<keyword evidence="3" id="KW-1185">Reference proteome</keyword>
<dbReference type="GO" id="GO:0043107">
    <property type="term" value="P:type IV pilus-dependent motility"/>
    <property type="evidence" value="ECO:0007669"/>
    <property type="project" value="TreeGrafter"/>
</dbReference>
<evidence type="ECO:0000313" key="3">
    <source>
        <dbReference type="Proteomes" id="UP000515472"/>
    </source>
</evidence>
<evidence type="ECO:0000256" key="1">
    <source>
        <dbReference type="SAM" id="Phobius"/>
    </source>
</evidence>
<dbReference type="PANTHER" id="PTHR40278">
    <property type="entry name" value="DNA UTILIZATION PROTEIN HOFN"/>
    <property type="match status" value="1"/>
</dbReference>
<reference evidence="2 3" key="1">
    <citation type="submission" date="2020-06" db="EMBL/GenBank/DDBJ databases">
        <title>Interaction of electrochemicaly active bacteria, Geobacter bremensis R4 on different carbon anode.</title>
        <authorList>
            <person name="Meng L."/>
            <person name="Yoshida N."/>
        </authorList>
    </citation>
    <scope>NUCLEOTIDE SEQUENCE [LARGE SCALE GENOMIC DNA]</scope>
    <source>
        <strain evidence="2 3">R4</strain>
    </source>
</reference>
<dbReference type="RefSeq" id="WP_185242896.1">
    <property type="nucleotide sequence ID" value="NZ_AP023213.1"/>
</dbReference>
<sequence>MKLTINLATRRYLNLRLLNAWLIGGGLLLATLLVYQVREIAGNQVEFNKIKRESAALNSGRPGAAPVSPEQLKSVESGIAFANELIDKKTLNWLALLDKLEGVVPPGVALTQVEPALKEQSLKFAGVAYNFSNLRTLLENMEQSPNFSEVYLLGQNEVKVGKSQQGIGFTISCKVGYR</sequence>
<feature type="transmembrane region" description="Helical" evidence="1">
    <location>
        <begin position="12"/>
        <end position="35"/>
    </location>
</feature>
<dbReference type="KEGG" id="gbn:GEOBRER4_28450"/>
<dbReference type="InterPro" id="IPR007813">
    <property type="entry name" value="PilN"/>
</dbReference>
<gene>
    <name evidence="2" type="ORF">GEOBRER4_n2964</name>
</gene>
<dbReference type="GO" id="GO:0043683">
    <property type="term" value="P:type IV pilus assembly"/>
    <property type="evidence" value="ECO:0007669"/>
    <property type="project" value="TreeGrafter"/>
</dbReference>
<dbReference type="PANTHER" id="PTHR40278:SF2">
    <property type="entry name" value="TYPE IV PILUS INNER MEMBRANE COMPONENT PILN"/>
    <property type="match status" value="1"/>
</dbReference>
<dbReference type="Pfam" id="PF05137">
    <property type="entry name" value="PilN"/>
    <property type="match status" value="1"/>
</dbReference>
<dbReference type="Proteomes" id="UP000515472">
    <property type="component" value="Chromosome"/>
</dbReference>
<accession>A0A6S6M9F8</accession>
<dbReference type="AlphaFoldDB" id="A0A6S6M9F8"/>
<evidence type="ECO:0000313" key="2">
    <source>
        <dbReference type="EMBL" id="BCG48095.1"/>
    </source>
</evidence>
<dbReference type="EMBL" id="AP023213">
    <property type="protein sequence ID" value="BCG48095.1"/>
    <property type="molecule type" value="Genomic_DNA"/>
</dbReference>
<keyword evidence="1 2" id="KW-0812">Transmembrane</keyword>
<protein>
    <submittedName>
        <fullName evidence="2">Predicted secretion system W transmembrane protein 1</fullName>
    </submittedName>
</protein>
<keyword evidence="1" id="KW-1133">Transmembrane helix</keyword>
<organism evidence="2 3">
    <name type="scientific">Citrifermentans bremense</name>
    <dbReference type="NCBI Taxonomy" id="60035"/>
    <lineage>
        <taxon>Bacteria</taxon>
        <taxon>Pseudomonadati</taxon>
        <taxon>Thermodesulfobacteriota</taxon>
        <taxon>Desulfuromonadia</taxon>
        <taxon>Geobacterales</taxon>
        <taxon>Geobacteraceae</taxon>
        <taxon>Citrifermentans</taxon>
    </lineage>
</organism>
<dbReference type="InterPro" id="IPR052534">
    <property type="entry name" value="Extracell_DNA_Util/SecSys_Comp"/>
</dbReference>
<proteinExistence type="predicted"/>
<name>A0A6S6M9F8_9BACT</name>
<keyword evidence="1" id="KW-0472">Membrane</keyword>